<evidence type="ECO:0000259" key="11">
    <source>
        <dbReference type="Pfam" id="PF23598"/>
    </source>
</evidence>
<dbReference type="SUPFAM" id="SSF52058">
    <property type="entry name" value="L domain-like"/>
    <property type="match status" value="1"/>
</dbReference>
<dbReference type="Pfam" id="PF23598">
    <property type="entry name" value="LRR_14"/>
    <property type="match status" value="1"/>
</dbReference>
<evidence type="ECO:0000256" key="4">
    <source>
        <dbReference type="ARBA" id="ARBA00022614"/>
    </source>
</evidence>
<evidence type="ECO:0000256" key="1">
    <source>
        <dbReference type="ARBA" id="ARBA00004251"/>
    </source>
</evidence>
<evidence type="ECO:0000256" key="9">
    <source>
        <dbReference type="ARBA" id="ARBA00023136"/>
    </source>
</evidence>
<dbReference type="Proteomes" id="UP000245667">
    <property type="component" value="Unassembled WGS sequence"/>
</dbReference>
<reference evidence="12 13" key="1">
    <citation type="submission" date="2018-05" db="EMBL/GenBank/DDBJ databases">
        <title>Genomic Encyclopedia of Archaeal and Bacterial Type Strains, Phase II (KMG-II): from individual species to whole genera.</title>
        <authorList>
            <person name="Goeker M."/>
        </authorList>
    </citation>
    <scope>NUCLEOTIDE SEQUENCE [LARGE SCALE GENOMIC DNA]</scope>
    <source>
        <strain evidence="12 13">DSM 23514</strain>
    </source>
</reference>
<dbReference type="GO" id="GO:0005886">
    <property type="term" value="C:plasma membrane"/>
    <property type="evidence" value="ECO:0007669"/>
    <property type="project" value="UniProtKB-SubCell"/>
</dbReference>
<keyword evidence="3" id="KW-1003">Cell membrane</keyword>
<dbReference type="InterPro" id="IPR001611">
    <property type="entry name" value="Leu-rich_rpt"/>
</dbReference>
<dbReference type="FunFam" id="3.80.10.10:FF:000221">
    <property type="entry name" value="Leucine-rich repeat receptor-like protein kinase PXL1"/>
    <property type="match status" value="1"/>
</dbReference>
<gene>
    <name evidence="12" type="ORF">LX92_00502</name>
</gene>
<protein>
    <recommendedName>
        <fullName evidence="11">Disease resistance R13L4/SHOC-2-like LRR domain-containing protein</fullName>
    </recommendedName>
</protein>
<comment type="similarity">
    <text evidence="2">Belongs to the RLP family.</text>
</comment>
<accession>A0A316E8S0</accession>
<keyword evidence="4" id="KW-0433">Leucine-rich repeat</keyword>
<name>A0A316E8S0_9FLAO</name>
<evidence type="ECO:0000256" key="7">
    <source>
        <dbReference type="ARBA" id="ARBA00022737"/>
    </source>
</evidence>
<dbReference type="InterPro" id="IPR003591">
    <property type="entry name" value="Leu-rich_rpt_typical-subtyp"/>
</dbReference>
<feature type="domain" description="Disease resistance R13L4/SHOC-2-like LRR" evidence="11">
    <location>
        <begin position="177"/>
        <end position="266"/>
    </location>
</feature>
<evidence type="ECO:0000256" key="8">
    <source>
        <dbReference type="ARBA" id="ARBA00022989"/>
    </source>
</evidence>
<evidence type="ECO:0000256" key="6">
    <source>
        <dbReference type="ARBA" id="ARBA00022729"/>
    </source>
</evidence>
<dbReference type="InterPro" id="IPR046956">
    <property type="entry name" value="RLP23-like"/>
</dbReference>
<comment type="caution">
    <text evidence="12">The sequence shown here is derived from an EMBL/GenBank/DDBJ whole genome shotgun (WGS) entry which is preliminary data.</text>
</comment>
<keyword evidence="9" id="KW-0472">Membrane</keyword>
<keyword evidence="7" id="KW-0677">Repeat</keyword>
<evidence type="ECO:0000313" key="13">
    <source>
        <dbReference type="Proteomes" id="UP000245667"/>
    </source>
</evidence>
<keyword evidence="10" id="KW-0325">Glycoprotein</keyword>
<evidence type="ECO:0000256" key="2">
    <source>
        <dbReference type="ARBA" id="ARBA00009592"/>
    </source>
</evidence>
<evidence type="ECO:0000313" key="12">
    <source>
        <dbReference type="EMBL" id="PWK25759.1"/>
    </source>
</evidence>
<evidence type="ECO:0000256" key="10">
    <source>
        <dbReference type="ARBA" id="ARBA00023180"/>
    </source>
</evidence>
<comment type="subcellular location">
    <subcellularLocation>
        <location evidence="1">Cell membrane</location>
        <topology evidence="1">Single-pass type I membrane protein</topology>
    </subcellularLocation>
</comment>
<sequence>MLLQHLCWFLQQFAVYIRLIPTSFPILEPCRSEIVVKRLRVELKSNSRKHMIAKQIFCPFIFILFSLSMYAKVPQSEKEVLLALYNNTQGENWTTSWSLNKPVSKWYGVQVEDDHVVGIDLFNNNLVGQLPNSISKLEKLRELNLAFNRLNGEIPEGITSLKHLKVLRMGKNSLTGSIPENIGNLQSLEILELLDNDLSGELPSSIGKLVNIKSIVLSSNELEGEIPDSIGSLTQLEALELGDNKIKGEIPENMGKLLNLNRLVLLENQLIGFVPNNILSLPKLRLLQLQNNNLGMDMAFQKSGNEANYAIFDVGQKILHFDQKPIPKFEFKADTRMADTKFEDED</sequence>
<dbReference type="InterPro" id="IPR055414">
    <property type="entry name" value="LRR_R13L4/SHOC2-like"/>
</dbReference>
<dbReference type="PANTHER" id="PTHR48063">
    <property type="entry name" value="LRR RECEPTOR-LIKE KINASE"/>
    <property type="match status" value="1"/>
</dbReference>
<keyword evidence="6" id="KW-0732">Signal</keyword>
<dbReference type="AlphaFoldDB" id="A0A316E8S0"/>
<proteinExistence type="inferred from homology"/>
<dbReference type="FunFam" id="3.80.10.10:FF:000041">
    <property type="entry name" value="LRR receptor-like serine/threonine-protein kinase ERECTA"/>
    <property type="match status" value="1"/>
</dbReference>
<evidence type="ECO:0000256" key="5">
    <source>
        <dbReference type="ARBA" id="ARBA00022692"/>
    </source>
</evidence>
<dbReference type="EMBL" id="QGGQ01000001">
    <property type="protein sequence ID" value="PWK25759.1"/>
    <property type="molecule type" value="Genomic_DNA"/>
</dbReference>
<dbReference type="InterPro" id="IPR032675">
    <property type="entry name" value="LRR_dom_sf"/>
</dbReference>
<keyword evidence="8" id="KW-1133">Transmembrane helix</keyword>
<dbReference type="Gene3D" id="3.80.10.10">
    <property type="entry name" value="Ribonuclease Inhibitor"/>
    <property type="match status" value="1"/>
</dbReference>
<dbReference type="Pfam" id="PF00560">
    <property type="entry name" value="LRR_1"/>
    <property type="match status" value="2"/>
</dbReference>
<evidence type="ECO:0000256" key="3">
    <source>
        <dbReference type="ARBA" id="ARBA00022475"/>
    </source>
</evidence>
<organism evidence="12 13">
    <name type="scientific">Maribacter polysiphoniae</name>
    <dbReference type="NCBI Taxonomy" id="429344"/>
    <lineage>
        <taxon>Bacteria</taxon>
        <taxon>Pseudomonadati</taxon>
        <taxon>Bacteroidota</taxon>
        <taxon>Flavobacteriia</taxon>
        <taxon>Flavobacteriales</taxon>
        <taxon>Flavobacteriaceae</taxon>
        <taxon>Maribacter</taxon>
    </lineage>
</organism>
<keyword evidence="5" id="KW-0812">Transmembrane</keyword>
<dbReference type="PANTHER" id="PTHR48063:SF112">
    <property type="entry name" value="RECEPTOR LIKE PROTEIN 30-LIKE"/>
    <property type="match status" value="1"/>
</dbReference>
<dbReference type="SMART" id="SM00369">
    <property type="entry name" value="LRR_TYP"/>
    <property type="match status" value="4"/>
</dbReference>